<sequence>MVTLKHEIPSDMEYEYADHTISERPGPILKAGIARDPSQNEPPPTPPLGHNNGQPERPKSQFHGFIESMNPAGRREYAGQLDIFIQHVLDESAQPGRIAGQDYELQLKLLELQNKKLTLKQRIDQDGREGAIASASVSPSHTLSYQEQLYVLEAQSKKRWQLARLEQAWMKSCGLDRVFSRTPESYQDPVPGVWESDYERLLTFLKQQNQRLAGSGASGPAAPNGNHSLQDYYDPYTASGGSERTGQPGNHALQDYQMQLMLEEKEINGWRKRSGARAAAAAAASQNNAPPIPPDQIPAPRTIELPPLVLRNQPPIEMYPRHLDANPAAYPCGARLSNGLDQCNLYSASAPSWTSNNHASDLPSTQFFGDTNATGAGNPSNAGQAHAQHHTFQNLHTYGTNHHDFPPTKYHDTTTGSISYKTPGPRLLQPDADGNLVDIDGSLIYQANNINEVSGPGCSAFTSGQQGNSQSTSVSAYPTYQPTLQPAYQHPFVSGPSRCLPDYQMQLMLLEQQNKKRLMMARQEQDSMMGTFRVNPPRMGQDYQMQLMLLEQQNKKRLMRARNRGPDPMPEEAADQNQRMLDKIARGTQSLAQVKAEALSSPETSPEPMSYLTGSPGMSCNPAPSSVIFTPESSVAPSPPPSALEHVLNFGRPLEIRGPAPGNFGSQKSYPTDLEL</sequence>
<feature type="compositionally biased region" description="Low complexity" evidence="1">
    <location>
        <begin position="278"/>
        <end position="289"/>
    </location>
</feature>
<dbReference type="STRING" id="576137.A0A1L7WY83"/>
<feature type="region of interest" description="Disordered" evidence="1">
    <location>
        <begin position="654"/>
        <end position="676"/>
    </location>
</feature>
<organism evidence="2 3">
    <name type="scientific">Phialocephala subalpina</name>
    <dbReference type="NCBI Taxonomy" id="576137"/>
    <lineage>
        <taxon>Eukaryota</taxon>
        <taxon>Fungi</taxon>
        <taxon>Dikarya</taxon>
        <taxon>Ascomycota</taxon>
        <taxon>Pezizomycotina</taxon>
        <taxon>Leotiomycetes</taxon>
        <taxon>Helotiales</taxon>
        <taxon>Mollisiaceae</taxon>
        <taxon>Phialocephala</taxon>
        <taxon>Phialocephala fortinii species complex</taxon>
    </lineage>
</organism>
<protein>
    <submittedName>
        <fullName evidence="2">Uncharacterized protein</fullName>
    </submittedName>
</protein>
<feature type="compositionally biased region" description="Basic and acidic residues" evidence="1">
    <location>
        <begin position="401"/>
        <end position="412"/>
    </location>
</feature>
<accession>A0A1L7WY83</accession>
<evidence type="ECO:0000313" key="2">
    <source>
        <dbReference type="EMBL" id="CZR57719.1"/>
    </source>
</evidence>
<gene>
    <name evidence="2" type="ORF">PAC_07608</name>
</gene>
<evidence type="ECO:0000256" key="1">
    <source>
        <dbReference type="SAM" id="MobiDB-lite"/>
    </source>
</evidence>
<evidence type="ECO:0000313" key="3">
    <source>
        <dbReference type="Proteomes" id="UP000184330"/>
    </source>
</evidence>
<feature type="compositionally biased region" description="Polar residues" evidence="1">
    <location>
        <begin position="239"/>
        <end position="248"/>
    </location>
</feature>
<feature type="compositionally biased region" description="Low complexity" evidence="1">
    <location>
        <begin position="213"/>
        <end position="226"/>
    </location>
</feature>
<dbReference type="AlphaFoldDB" id="A0A1L7WY83"/>
<name>A0A1L7WY83_9HELO</name>
<keyword evidence="3" id="KW-1185">Reference proteome</keyword>
<dbReference type="Proteomes" id="UP000184330">
    <property type="component" value="Unassembled WGS sequence"/>
</dbReference>
<feature type="region of interest" description="Disordered" evidence="1">
    <location>
        <begin position="364"/>
        <end position="426"/>
    </location>
</feature>
<dbReference type="EMBL" id="FJOG01000010">
    <property type="protein sequence ID" value="CZR57719.1"/>
    <property type="molecule type" value="Genomic_DNA"/>
</dbReference>
<feature type="region of interest" description="Disordered" evidence="1">
    <location>
        <begin position="1"/>
        <end position="62"/>
    </location>
</feature>
<feature type="compositionally biased region" description="Polar residues" evidence="1">
    <location>
        <begin position="390"/>
        <end position="400"/>
    </location>
</feature>
<dbReference type="OrthoDB" id="3561305at2759"/>
<reference evidence="2 3" key="1">
    <citation type="submission" date="2016-03" db="EMBL/GenBank/DDBJ databases">
        <authorList>
            <person name="Ploux O."/>
        </authorList>
    </citation>
    <scope>NUCLEOTIDE SEQUENCE [LARGE SCALE GENOMIC DNA]</scope>
    <source>
        <strain evidence="2 3">UAMH 11012</strain>
    </source>
</reference>
<feature type="region of interest" description="Disordered" evidence="1">
    <location>
        <begin position="278"/>
        <end position="301"/>
    </location>
</feature>
<proteinExistence type="predicted"/>
<feature type="region of interest" description="Disordered" evidence="1">
    <location>
        <begin position="212"/>
        <end position="250"/>
    </location>
</feature>
<feature type="compositionally biased region" description="Polar residues" evidence="1">
    <location>
        <begin position="364"/>
        <end position="383"/>
    </location>
</feature>